<evidence type="ECO:0000313" key="2">
    <source>
        <dbReference type="EMBL" id="QHS99879.1"/>
    </source>
</evidence>
<reference evidence="2" key="1">
    <citation type="journal article" date="2020" name="Nature">
        <title>Giant virus diversity and host interactions through global metagenomics.</title>
        <authorList>
            <person name="Schulz F."/>
            <person name="Roux S."/>
            <person name="Paez-Espino D."/>
            <person name="Jungbluth S."/>
            <person name="Walsh D.A."/>
            <person name="Denef V.J."/>
            <person name="McMahon K.D."/>
            <person name="Konstantinidis K.T."/>
            <person name="Eloe-Fadrosh E.A."/>
            <person name="Kyrpides N.C."/>
            <person name="Woyke T."/>
        </authorList>
    </citation>
    <scope>NUCLEOTIDE SEQUENCE</scope>
    <source>
        <strain evidence="2">GVMAG-M-3300020187-37</strain>
    </source>
</reference>
<feature type="compositionally biased region" description="Acidic residues" evidence="1">
    <location>
        <begin position="208"/>
        <end position="226"/>
    </location>
</feature>
<feature type="region of interest" description="Disordered" evidence="1">
    <location>
        <begin position="150"/>
        <end position="249"/>
    </location>
</feature>
<dbReference type="AlphaFoldDB" id="A0A6C0C7U8"/>
<feature type="region of interest" description="Disordered" evidence="1">
    <location>
        <begin position="40"/>
        <end position="80"/>
    </location>
</feature>
<protein>
    <submittedName>
        <fullName evidence="2">Uncharacterized protein</fullName>
    </submittedName>
</protein>
<feature type="region of interest" description="Disordered" evidence="1">
    <location>
        <begin position="279"/>
        <end position="301"/>
    </location>
</feature>
<feature type="compositionally biased region" description="Basic and acidic residues" evidence="1">
    <location>
        <begin position="150"/>
        <end position="163"/>
    </location>
</feature>
<dbReference type="EMBL" id="MN739350">
    <property type="protein sequence ID" value="QHS99879.1"/>
    <property type="molecule type" value="Genomic_DNA"/>
</dbReference>
<name>A0A6C0C7U8_9ZZZZ</name>
<accession>A0A6C0C7U8</accession>
<feature type="compositionally biased region" description="Basic and acidic residues" evidence="1">
    <location>
        <begin position="292"/>
        <end position="301"/>
    </location>
</feature>
<evidence type="ECO:0000256" key="1">
    <source>
        <dbReference type="SAM" id="MobiDB-lite"/>
    </source>
</evidence>
<proteinExistence type="predicted"/>
<sequence length="301" mass="34698">MTSAEFLKHLTTFISDMDETEHQELVDTWMGDEKVKRFLHTDDASDTEDTPVIPSKIEEISDTPPKKKTPPTDSSKKFDPLKFLKENPDTLIECQQENPKKLKSAAYDFYEGYKHATNLEEFLETAQNKHLRYDFQMGFLHILDDRVTNIEPKKKKTPSEKKSPAKKKTPVKKVPAKKKTPVKKKVPIKEVVSEEEEEEQTIDKKEEEVSEEEQTIDKKEDEEETLDNFAFISSTTSESDVEDDDDDWPSKVIDGVEYLWNESDSLLIDKTSAEHIGYLDDDGTIDYTGNGEDIHEKNKTK</sequence>
<feature type="compositionally biased region" description="Basic residues" evidence="1">
    <location>
        <begin position="164"/>
        <end position="186"/>
    </location>
</feature>
<organism evidence="2">
    <name type="scientific">viral metagenome</name>
    <dbReference type="NCBI Taxonomy" id="1070528"/>
    <lineage>
        <taxon>unclassified sequences</taxon>
        <taxon>metagenomes</taxon>
        <taxon>organismal metagenomes</taxon>
    </lineage>
</organism>